<dbReference type="InterPro" id="IPR010656">
    <property type="entry name" value="DctM"/>
</dbReference>
<feature type="transmembrane region" description="Helical" evidence="7">
    <location>
        <begin position="223"/>
        <end position="246"/>
    </location>
</feature>
<evidence type="ECO:0000256" key="3">
    <source>
        <dbReference type="ARBA" id="ARBA00022519"/>
    </source>
</evidence>
<dbReference type="EMBL" id="CP029358">
    <property type="protein sequence ID" value="AWK90126.1"/>
    <property type="molecule type" value="Genomic_DNA"/>
</dbReference>
<dbReference type="RefSeq" id="WP_109334120.1">
    <property type="nucleotide sequence ID" value="NZ_CP029358.1"/>
</dbReference>
<feature type="transmembrane region" description="Helical" evidence="7">
    <location>
        <begin position="60"/>
        <end position="81"/>
    </location>
</feature>
<proteinExistence type="inferred from homology"/>
<comment type="subcellular location">
    <subcellularLocation>
        <location evidence="1 7">Cell inner membrane</location>
        <topology evidence="1 7">Multi-pass membrane protein</topology>
    </subcellularLocation>
</comment>
<reference evidence="10" key="1">
    <citation type="submission" date="2018-05" db="EMBL/GenBank/DDBJ databases">
        <title>Azospirillum thermophila sp. nov., a novel isolated from hot spring.</title>
        <authorList>
            <person name="Zhao Z."/>
        </authorList>
    </citation>
    <scope>NUCLEOTIDE SEQUENCE [LARGE SCALE GENOMIC DNA]</scope>
    <source>
        <strain evidence="10">CFH 70021</strain>
        <plasmid evidence="10">unnamed3</plasmid>
    </source>
</reference>
<dbReference type="OrthoDB" id="7824289at2"/>
<evidence type="ECO:0000256" key="6">
    <source>
        <dbReference type="ARBA" id="ARBA00023136"/>
    </source>
</evidence>
<dbReference type="Proteomes" id="UP000245629">
    <property type="component" value="Plasmid unnamed3"/>
</dbReference>
<evidence type="ECO:0000313" key="9">
    <source>
        <dbReference type="EMBL" id="AWK90126.1"/>
    </source>
</evidence>
<comment type="similarity">
    <text evidence="7">Belongs to the TRAP transporter large permease family.</text>
</comment>
<dbReference type="PANTHER" id="PTHR33362">
    <property type="entry name" value="SIALIC ACID TRAP TRANSPORTER PERMEASE PROTEIN SIAT-RELATED"/>
    <property type="match status" value="1"/>
</dbReference>
<keyword evidence="3 7" id="KW-0997">Cell inner membrane</keyword>
<gene>
    <name evidence="9" type="ORF">DEW08_27825</name>
</gene>
<dbReference type="GO" id="GO:0022857">
    <property type="term" value="F:transmembrane transporter activity"/>
    <property type="evidence" value="ECO:0007669"/>
    <property type="project" value="UniProtKB-UniRule"/>
</dbReference>
<dbReference type="PANTHER" id="PTHR33362:SF5">
    <property type="entry name" value="C4-DICARBOXYLATE TRAP TRANSPORTER LARGE PERMEASE PROTEIN DCTM"/>
    <property type="match status" value="1"/>
</dbReference>
<feature type="transmembrane region" description="Helical" evidence="7">
    <location>
        <begin position="410"/>
        <end position="432"/>
    </location>
</feature>
<comment type="subunit">
    <text evidence="7">The complex comprises the extracytoplasmic solute receptor protein and the two transmembrane proteins.</text>
</comment>
<feature type="transmembrane region" description="Helical" evidence="7">
    <location>
        <begin position="252"/>
        <end position="269"/>
    </location>
</feature>
<geneLocation type="plasmid" evidence="9 10">
    <name>unnamed3</name>
</geneLocation>
<evidence type="ECO:0000259" key="8">
    <source>
        <dbReference type="Pfam" id="PF06808"/>
    </source>
</evidence>
<evidence type="ECO:0000256" key="1">
    <source>
        <dbReference type="ARBA" id="ARBA00004429"/>
    </source>
</evidence>
<keyword evidence="4 7" id="KW-0812">Transmembrane</keyword>
<accession>A0A2S2D052</accession>
<evidence type="ECO:0000256" key="4">
    <source>
        <dbReference type="ARBA" id="ARBA00022692"/>
    </source>
</evidence>
<evidence type="ECO:0000256" key="2">
    <source>
        <dbReference type="ARBA" id="ARBA00022475"/>
    </source>
</evidence>
<keyword evidence="5 7" id="KW-1133">Transmembrane helix</keyword>
<comment type="function">
    <text evidence="7">Part of the tripartite ATP-independent periplasmic (TRAP) transport system.</text>
</comment>
<evidence type="ECO:0000256" key="7">
    <source>
        <dbReference type="RuleBase" id="RU369079"/>
    </source>
</evidence>
<dbReference type="InterPro" id="IPR004681">
    <property type="entry name" value="TRAP_DctM"/>
</dbReference>
<dbReference type="PIRSF" id="PIRSF006066">
    <property type="entry name" value="HI0050"/>
    <property type="match status" value="1"/>
</dbReference>
<organism evidence="9 10">
    <name type="scientific">Azospirillum thermophilum</name>
    <dbReference type="NCBI Taxonomy" id="2202148"/>
    <lineage>
        <taxon>Bacteria</taxon>
        <taxon>Pseudomonadati</taxon>
        <taxon>Pseudomonadota</taxon>
        <taxon>Alphaproteobacteria</taxon>
        <taxon>Rhodospirillales</taxon>
        <taxon>Azospirillaceae</taxon>
        <taxon>Azospirillum</taxon>
    </lineage>
</organism>
<feature type="transmembrane region" description="Helical" evidence="7">
    <location>
        <begin position="12"/>
        <end position="39"/>
    </location>
</feature>
<keyword evidence="6 7" id="KW-0472">Membrane</keyword>
<protein>
    <recommendedName>
        <fullName evidence="7">TRAP transporter large permease protein</fullName>
    </recommendedName>
</protein>
<keyword evidence="10" id="KW-1185">Reference proteome</keyword>
<name>A0A2S2D052_9PROT</name>
<sequence length="437" mass="45847">MAWTAASAMMAGGIMALMALGTPIFIAFLAVNLLGVVVFMGGMAGVDQLIANATDSLTTFTLAPVPLFLVMGELFFHTGLAMRVFDALDKCLGGVRGRLSYLTVAGGTLFATLSGSSLANTAMLGSLMEPEMRKRGYKPHMITGPIVGIGGLAMIIPPSTLAVLLGSIGRIDVGALLIAGMVPGLLLAVFYLLLIRVQVALDPDAAPGYVAERAGWGEALRALAVNVLPMGLVVFSVIGLMLLGWATPTESAAFGALSVVVLAALYRVLSWKVVVASLKGTLQVTGMMFLIILGSSTFSQLLAFSGATSGLIGWATGFEVSGHVMLLIMLLVLILLGMFMDQLSMMMLTLPIFMPLIAAYGFDPVWFGVVMLLALELGLATPPFGMQLFIMVGVSPPGTRLGDVARACTPYILCTLVMIFLLALFPDLALMLPRAMS</sequence>
<keyword evidence="7" id="KW-0813">Transport</keyword>
<dbReference type="GO" id="GO:0005886">
    <property type="term" value="C:plasma membrane"/>
    <property type="evidence" value="ECO:0007669"/>
    <property type="project" value="UniProtKB-SubCell"/>
</dbReference>
<feature type="transmembrane region" description="Helical" evidence="7">
    <location>
        <begin position="146"/>
        <end position="168"/>
    </location>
</feature>
<feature type="transmembrane region" description="Helical" evidence="7">
    <location>
        <begin position="174"/>
        <end position="194"/>
    </location>
</feature>
<feature type="domain" description="TRAP C4-dicarboxylate transport system permease DctM subunit" evidence="8">
    <location>
        <begin position="13"/>
        <end position="427"/>
    </location>
</feature>
<evidence type="ECO:0000256" key="5">
    <source>
        <dbReference type="ARBA" id="ARBA00022989"/>
    </source>
</evidence>
<dbReference type="NCBIfam" id="TIGR00786">
    <property type="entry name" value="dctM"/>
    <property type="match status" value="1"/>
</dbReference>
<evidence type="ECO:0000313" key="10">
    <source>
        <dbReference type="Proteomes" id="UP000245629"/>
    </source>
</evidence>
<keyword evidence="9" id="KW-0614">Plasmid</keyword>
<feature type="transmembrane region" description="Helical" evidence="7">
    <location>
        <begin position="289"/>
        <end position="314"/>
    </location>
</feature>
<dbReference type="Pfam" id="PF06808">
    <property type="entry name" value="DctM"/>
    <property type="match status" value="1"/>
</dbReference>
<feature type="transmembrane region" description="Helical" evidence="7">
    <location>
        <begin position="101"/>
        <end position="125"/>
    </location>
</feature>
<dbReference type="KEGG" id="azz:DEW08_27825"/>
<dbReference type="AlphaFoldDB" id="A0A2S2D052"/>
<comment type="caution">
    <text evidence="7">Lacks conserved residue(s) required for the propagation of feature annotation.</text>
</comment>
<feature type="transmembrane region" description="Helical" evidence="7">
    <location>
        <begin position="320"/>
        <end position="340"/>
    </location>
</feature>
<keyword evidence="2" id="KW-1003">Cell membrane</keyword>